<dbReference type="InterPro" id="IPR003599">
    <property type="entry name" value="Ig_sub"/>
</dbReference>
<protein>
    <submittedName>
        <fullName evidence="6">OBSCN</fullName>
        <ecNumber evidence="6">2.7.11.1</ecNumber>
    </submittedName>
</protein>
<keyword evidence="7" id="KW-1185">Reference proteome</keyword>
<dbReference type="PROSITE" id="PS50835">
    <property type="entry name" value="IG_LIKE"/>
    <property type="match status" value="2"/>
</dbReference>
<dbReference type="SMART" id="SM00408">
    <property type="entry name" value="IGc2"/>
    <property type="match status" value="2"/>
</dbReference>
<evidence type="ECO:0000259" key="5">
    <source>
        <dbReference type="PROSITE" id="PS50835"/>
    </source>
</evidence>
<evidence type="ECO:0000256" key="1">
    <source>
        <dbReference type="ARBA" id="ARBA00004496"/>
    </source>
</evidence>
<comment type="caution">
    <text evidence="6">The sequence shown here is derived from an EMBL/GenBank/DDBJ whole genome shotgun (WGS) entry which is preliminary data.</text>
</comment>
<organism evidence="6 7">
    <name type="scientific">Mytilus edulis</name>
    <name type="common">Blue mussel</name>
    <dbReference type="NCBI Taxonomy" id="6550"/>
    <lineage>
        <taxon>Eukaryota</taxon>
        <taxon>Metazoa</taxon>
        <taxon>Spiralia</taxon>
        <taxon>Lophotrochozoa</taxon>
        <taxon>Mollusca</taxon>
        <taxon>Bivalvia</taxon>
        <taxon>Autobranchia</taxon>
        <taxon>Pteriomorphia</taxon>
        <taxon>Mytilida</taxon>
        <taxon>Mytiloidea</taxon>
        <taxon>Mytilidae</taxon>
        <taxon>Mytilinae</taxon>
        <taxon>Mytilus</taxon>
    </lineage>
</organism>
<dbReference type="SMART" id="SM00409">
    <property type="entry name" value="IG"/>
    <property type="match status" value="2"/>
</dbReference>
<dbReference type="EMBL" id="CAJPWZ010000084">
    <property type="protein sequence ID" value="CAG2185386.1"/>
    <property type="molecule type" value="Genomic_DNA"/>
</dbReference>
<evidence type="ECO:0000256" key="4">
    <source>
        <dbReference type="ARBA" id="ARBA00023157"/>
    </source>
</evidence>
<accession>A0A8S3PND6</accession>
<keyword evidence="6" id="KW-0808">Transferase</keyword>
<dbReference type="PANTHER" id="PTHR35971:SF5">
    <property type="entry name" value="OBSCURIN LIKE CYTOSKELETAL ADAPTOR 1"/>
    <property type="match status" value="1"/>
</dbReference>
<dbReference type="AlphaFoldDB" id="A0A8S3PND6"/>
<dbReference type="EC" id="2.7.11.1" evidence="6"/>
<keyword evidence="2" id="KW-0963">Cytoplasm</keyword>
<evidence type="ECO:0000256" key="2">
    <source>
        <dbReference type="ARBA" id="ARBA00022490"/>
    </source>
</evidence>
<evidence type="ECO:0000313" key="7">
    <source>
        <dbReference type="Proteomes" id="UP000683360"/>
    </source>
</evidence>
<dbReference type="InterPro" id="IPR013783">
    <property type="entry name" value="Ig-like_fold"/>
</dbReference>
<dbReference type="GO" id="GO:0005737">
    <property type="term" value="C:cytoplasm"/>
    <property type="evidence" value="ECO:0007669"/>
    <property type="project" value="UniProtKB-SubCell"/>
</dbReference>
<feature type="domain" description="Ig-like" evidence="5">
    <location>
        <begin position="21"/>
        <end position="83"/>
    </location>
</feature>
<sequence>MIIYLNRLFFLDDPSSVQYIEGQDAKLTCEVSLTSPPVEWLKDGKAVKLDEHCEQSNEGTKHSLIIKNVKTDNSGEYYVKVGNFFRTIHLKIKDCFLEEPSSVECIEGQDAILTCEVSHTRFTVEWLKRGQCCKKTRRKCTKSNERTKHNLTIKNVKSDDSGEYCVKVGNCSRKIHLKIKGI</sequence>
<dbReference type="InterPro" id="IPR007110">
    <property type="entry name" value="Ig-like_dom"/>
</dbReference>
<dbReference type="Gene3D" id="2.60.40.10">
    <property type="entry name" value="Immunoglobulins"/>
    <property type="match status" value="2"/>
</dbReference>
<dbReference type="InterPro" id="IPR036179">
    <property type="entry name" value="Ig-like_dom_sf"/>
</dbReference>
<name>A0A8S3PND6_MYTED</name>
<feature type="domain" description="Ig-like" evidence="5">
    <location>
        <begin position="107"/>
        <end position="182"/>
    </location>
</feature>
<comment type="subcellular location">
    <subcellularLocation>
        <location evidence="1">Cytoplasm</location>
    </subcellularLocation>
</comment>
<proteinExistence type="predicted"/>
<dbReference type="InterPro" id="IPR013098">
    <property type="entry name" value="Ig_I-set"/>
</dbReference>
<dbReference type="PANTHER" id="PTHR35971">
    <property type="entry name" value="SI:DKEY-31G6.6"/>
    <property type="match status" value="1"/>
</dbReference>
<dbReference type="GO" id="GO:0004674">
    <property type="term" value="F:protein serine/threonine kinase activity"/>
    <property type="evidence" value="ECO:0007669"/>
    <property type="project" value="UniProtKB-EC"/>
</dbReference>
<gene>
    <name evidence="6" type="ORF">MEDL_1000</name>
</gene>
<dbReference type="InterPro" id="IPR052385">
    <property type="entry name" value="Obscurin/Obscurin-like_Reg"/>
</dbReference>
<evidence type="ECO:0000313" key="6">
    <source>
        <dbReference type="EMBL" id="CAG2185386.1"/>
    </source>
</evidence>
<dbReference type="SUPFAM" id="SSF48726">
    <property type="entry name" value="Immunoglobulin"/>
    <property type="match status" value="2"/>
</dbReference>
<dbReference type="Pfam" id="PF07679">
    <property type="entry name" value="I-set"/>
    <property type="match status" value="2"/>
</dbReference>
<reference evidence="6" key="1">
    <citation type="submission" date="2021-03" db="EMBL/GenBank/DDBJ databases">
        <authorList>
            <person name="Bekaert M."/>
        </authorList>
    </citation>
    <scope>NUCLEOTIDE SEQUENCE</scope>
</reference>
<dbReference type="Proteomes" id="UP000683360">
    <property type="component" value="Unassembled WGS sequence"/>
</dbReference>
<evidence type="ECO:0000256" key="3">
    <source>
        <dbReference type="ARBA" id="ARBA00022553"/>
    </source>
</evidence>
<dbReference type="OrthoDB" id="6159398at2759"/>
<keyword evidence="3" id="KW-0597">Phosphoprotein</keyword>
<dbReference type="InterPro" id="IPR003598">
    <property type="entry name" value="Ig_sub2"/>
</dbReference>
<keyword evidence="4" id="KW-1015">Disulfide bond</keyword>